<keyword evidence="11" id="KW-1185">Reference proteome</keyword>
<organism evidence="10 11">
    <name type="scientific">Desulfoferula mesophila</name>
    <dbReference type="NCBI Taxonomy" id="3058419"/>
    <lineage>
        <taxon>Bacteria</taxon>
        <taxon>Pseudomonadati</taxon>
        <taxon>Thermodesulfobacteriota</taxon>
        <taxon>Desulfarculia</taxon>
        <taxon>Desulfarculales</taxon>
        <taxon>Desulfarculaceae</taxon>
        <taxon>Desulfoferula</taxon>
    </lineage>
</organism>
<sequence>MDFSTLITTILHGLTLGMVLMLVAGGLTIIFGMLEVLNFAHGSLYMLGAYFGYTVVAFTGNFWLGLLAAPIAVGVVAFVIEFFSLRPLYGRPPLHHLLLTFGISLIVQNAIKFIWGNDIYSIEMPGFLAGATNLFGVYYPTYRLFVLVFSIVLAIAIWLLISKTRWGVVVRAGTEDIETLEAHGIDTRKVFTVVFVVCAAFAAVGGAVVAPMRTVYPQMGVDIIIDAFIVVIVGGLGSIRGAVIGALIIGQAVQLGAVFLTGFADAAIYIVMAAILLFRPSGLVPETE</sequence>
<dbReference type="Proteomes" id="UP001366166">
    <property type="component" value="Chromosome"/>
</dbReference>
<name>A0AAU9F0S1_9BACT</name>
<keyword evidence="3" id="KW-1003">Cell membrane</keyword>
<dbReference type="KEGG" id="dmp:FAK_06680"/>
<keyword evidence="7 9" id="KW-0472">Membrane</keyword>
<evidence type="ECO:0000313" key="10">
    <source>
        <dbReference type="EMBL" id="BEQ13602.1"/>
    </source>
</evidence>
<dbReference type="AlphaFoldDB" id="A0AAU9F0S1"/>
<dbReference type="GO" id="GO:0005886">
    <property type="term" value="C:plasma membrane"/>
    <property type="evidence" value="ECO:0007669"/>
    <property type="project" value="UniProtKB-SubCell"/>
</dbReference>
<proteinExistence type="inferred from homology"/>
<dbReference type="InterPro" id="IPR001851">
    <property type="entry name" value="ABC_transp_permease"/>
</dbReference>
<evidence type="ECO:0000256" key="7">
    <source>
        <dbReference type="ARBA" id="ARBA00023136"/>
    </source>
</evidence>
<keyword evidence="4 9" id="KW-0812">Transmembrane</keyword>
<evidence type="ECO:0000256" key="4">
    <source>
        <dbReference type="ARBA" id="ARBA00022692"/>
    </source>
</evidence>
<reference evidence="11" key="1">
    <citation type="journal article" date="2023" name="Arch. Microbiol.">
        <title>Desulfoferula mesophilus gen. nov. sp. nov., a mesophilic sulfate-reducing bacterium isolated from a brackish lake sediment.</title>
        <authorList>
            <person name="Watanabe T."/>
            <person name="Yabe T."/>
            <person name="Tsuji J.M."/>
            <person name="Fukui M."/>
        </authorList>
    </citation>
    <scope>NUCLEOTIDE SEQUENCE [LARGE SCALE GENOMIC DNA]</scope>
    <source>
        <strain evidence="11">12FAK</strain>
    </source>
</reference>
<accession>A0AAU9F0S1</accession>
<protein>
    <submittedName>
        <fullName evidence="10">Branched-chain amino acid ABC transporter permease</fullName>
    </submittedName>
</protein>
<feature type="transmembrane region" description="Helical" evidence="9">
    <location>
        <begin position="97"/>
        <end position="115"/>
    </location>
</feature>
<comment type="similarity">
    <text evidence="8">Belongs to the binding-protein-dependent transport system permease family. LivHM subfamily.</text>
</comment>
<feature type="transmembrane region" description="Helical" evidence="9">
    <location>
        <begin position="62"/>
        <end position="85"/>
    </location>
</feature>
<dbReference type="CDD" id="cd06582">
    <property type="entry name" value="TM_PBP1_LivH_like"/>
    <property type="match status" value="1"/>
</dbReference>
<dbReference type="PANTHER" id="PTHR11795">
    <property type="entry name" value="BRANCHED-CHAIN AMINO ACID TRANSPORT SYSTEM PERMEASE PROTEIN LIVH"/>
    <property type="match status" value="1"/>
</dbReference>
<evidence type="ECO:0000256" key="5">
    <source>
        <dbReference type="ARBA" id="ARBA00022970"/>
    </source>
</evidence>
<dbReference type="Pfam" id="PF02653">
    <property type="entry name" value="BPD_transp_2"/>
    <property type="match status" value="1"/>
</dbReference>
<evidence type="ECO:0000256" key="9">
    <source>
        <dbReference type="SAM" id="Phobius"/>
    </source>
</evidence>
<dbReference type="RefSeq" id="WP_338605356.1">
    <property type="nucleotide sequence ID" value="NZ_AP028679.1"/>
</dbReference>
<evidence type="ECO:0000256" key="3">
    <source>
        <dbReference type="ARBA" id="ARBA00022475"/>
    </source>
</evidence>
<dbReference type="GO" id="GO:0022857">
    <property type="term" value="F:transmembrane transporter activity"/>
    <property type="evidence" value="ECO:0007669"/>
    <property type="project" value="InterPro"/>
</dbReference>
<keyword evidence="6 9" id="KW-1133">Transmembrane helix</keyword>
<evidence type="ECO:0000313" key="11">
    <source>
        <dbReference type="Proteomes" id="UP001366166"/>
    </source>
</evidence>
<evidence type="ECO:0000256" key="6">
    <source>
        <dbReference type="ARBA" id="ARBA00022989"/>
    </source>
</evidence>
<dbReference type="EMBL" id="AP028679">
    <property type="protein sequence ID" value="BEQ13602.1"/>
    <property type="molecule type" value="Genomic_DNA"/>
</dbReference>
<dbReference type="InterPro" id="IPR052157">
    <property type="entry name" value="BCAA_transport_permease"/>
</dbReference>
<comment type="subcellular location">
    <subcellularLocation>
        <location evidence="1">Cell membrane</location>
        <topology evidence="1">Multi-pass membrane protein</topology>
    </subcellularLocation>
</comment>
<evidence type="ECO:0000256" key="1">
    <source>
        <dbReference type="ARBA" id="ARBA00004651"/>
    </source>
</evidence>
<feature type="transmembrane region" description="Helical" evidence="9">
    <location>
        <begin position="223"/>
        <end position="248"/>
    </location>
</feature>
<dbReference type="GO" id="GO:0006865">
    <property type="term" value="P:amino acid transport"/>
    <property type="evidence" value="ECO:0007669"/>
    <property type="project" value="UniProtKB-KW"/>
</dbReference>
<keyword evidence="2" id="KW-0813">Transport</keyword>
<dbReference type="PANTHER" id="PTHR11795:SF442">
    <property type="entry name" value="ABC TRANSPORTER ATP-BINDING PROTEIN"/>
    <property type="match status" value="1"/>
</dbReference>
<feature type="transmembrane region" description="Helical" evidence="9">
    <location>
        <begin position="6"/>
        <end position="29"/>
    </location>
</feature>
<evidence type="ECO:0000256" key="8">
    <source>
        <dbReference type="ARBA" id="ARBA00037998"/>
    </source>
</evidence>
<feature type="transmembrane region" description="Helical" evidence="9">
    <location>
        <begin position="255"/>
        <end position="278"/>
    </location>
</feature>
<feature type="transmembrane region" description="Helical" evidence="9">
    <location>
        <begin position="142"/>
        <end position="161"/>
    </location>
</feature>
<keyword evidence="5" id="KW-0029">Amino-acid transport</keyword>
<feature type="transmembrane region" description="Helical" evidence="9">
    <location>
        <begin position="190"/>
        <end position="211"/>
    </location>
</feature>
<gene>
    <name evidence="10" type="ORF">FAK_06680</name>
</gene>
<evidence type="ECO:0000256" key="2">
    <source>
        <dbReference type="ARBA" id="ARBA00022448"/>
    </source>
</evidence>
<feature type="transmembrane region" description="Helical" evidence="9">
    <location>
        <begin position="36"/>
        <end position="56"/>
    </location>
</feature>